<evidence type="ECO:0000256" key="6">
    <source>
        <dbReference type="ARBA" id="ARBA00023136"/>
    </source>
</evidence>
<evidence type="ECO:0000259" key="9">
    <source>
        <dbReference type="PROSITE" id="PS51751"/>
    </source>
</evidence>
<dbReference type="AlphaFoldDB" id="V5IN55"/>
<dbReference type="GeneID" id="23569710"/>
<dbReference type="PIRSF" id="PIRSF031032">
    <property type="entry name" value="TMP_97_prd"/>
    <property type="match status" value="1"/>
</dbReference>
<keyword evidence="11" id="KW-1185">Reference proteome</keyword>
<dbReference type="RefSeq" id="XP_011394448.1">
    <property type="nucleotide sequence ID" value="XM_011396146.1"/>
</dbReference>
<dbReference type="InterPro" id="IPR016964">
    <property type="entry name" value="Sigma2_recept"/>
</dbReference>
<dbReference type="InterPro" id="IPR033118">
    <property type="entry name" value="EXPERA"/>
</dbReference>
<dbReference type="KEGG" id="ncr:NCU16902"/>
<dbReference type="PROSITE" id="PS51751">
    <property type="entry name" value="EXPERA"/>
    <property type="match status" value="1"/>
</dbReference>
<dbReference type="Pfam" id="PF05241">
    <property type="entry name" value="EBP"/>
    <property type="match status" value="1"/>
</dbReference>
<evidence type="ECO:0000256" key="5">
    <source>
        <dbReference type="ARBA" id="ARBA00022989"/>
    </source>
</evidence>
<reference evidence="10 11" key="1">
    <citation type="journal article" date="2003" name="Nature">
        <title>The genome sequence of the filamentous fungus Neurospora crassa.</title>
        <authorList>
            <person name="Galagan J.E."/>
            <person name="Calvo S.E."/>
            <person name="Borkovich K.A."/>
            <person name="Selker E.U."/>
            <person name="Read N.D."/>
            <person name="Jaffe D."/>
            <person name="FitzHugh W."/>
            <person name="Ma L.J."/>
            <person name="Smirnov S."/>
            <person name="Purcell S."/>
            <person name="Rehman B."/>
            <person name="Elkins T."/>
            <person name="Engels R."/>
            <person name="Wang S."/>
            <person name="Nielsen C.B."/>
            <person name="Butler J."/>
            <person name="Endrizzi M."/>
            <person name="Qui D."/>
            <person name="Ianakiev P."/>
            <person name="Bell-Pedersen D."/>
            <person name="Nelson M.A."/>
            <person name="Werner-Washburne M."/>
            <person name="Selitrennikoff C.P."/>
            <person name="Kinsey J.A."/>
            <person name="Braun E.L."/>
            <person name="Zelter A."/>
            <person name="Schulte U."/>
            <person name="Kothe G.O."/>
            <person name="Jedd G."/>
            <person name="Mewes W."/>
            <person name="Staben C."/>
            <person name="Marcotte E."/>
            <person name="Greenberg D."/>
            <person name="Roy A."/>
            <person name="Foley K."/>
            <person name="Naylor J."/>
            <person name="Stange-Thomann N."/>
            <person name="Barrett R."/>
            <person name="Gnerre S."/>
            <person name="Kamal M."/>
            <person name="Kamvysselis M."/>
            <person name="Mauceli E."/>
            <person name="Bielke C."/>
            <person name="Rudd S."/>
            <person name="Frishman D."/>
            <person name="Krystofova S."/>
            <person name="Rasmussen C."/>
            <person name="Metzenberg R.L."/>
            <person name="Perkins D.D."/>
            <person name="Kroken S."/>
            <person name="Cogoni C."/>
            <person name="Macino G."/>
            <person name="Catcheside D."/>
            <person name="Li W."/>
            <person name="Pratt R.J."/>
            <person name="Osmani S.A."/>
            <person name="DeSouza C.P."/>
            <person name="Glass L."/>
            <person name="Orbach M.J."/>
            <person name="Berglund J.A."/>
            <person name="Voelker R."/>
            <person name="Yarden O."/>
            <person name="Plamann M."/>
            <person name="Seiler S."/>
            <person name="Dunlap J."/>
            <person name="Radford A."/>
            <person name="Aramayo R."/>
            <person name="Natvig D.O."/>
            <person name="Alex L.A."/>
            <person name="Mannhaupt G."/>
            <person name="Ebbole D.J."/>
            <person name="Freitag M."/>
            <person name="Paulsen I."/>
            <person name="Sachs M.S."/>
            <person name="Lander E.S."/>
            <person name="Nusbaum C."/>
            <person name="Birren B."/>
        </authorList>
    </citation>
    <scope>NUCLEOTIDE SEQUENCE [LARGE SCALE GENOMIC DNA]</scope>
    <source>
        <strain evidence="11">ATCC 24698 / 74-OR23-1A / CBS 708.71 / DSM 1257 / FGSC 987</strain>
    </source>
</reference>
<evidence type="ECO:0000256" key="3">
    <source>
        <dbReference type="ARBA" id="ARBA00022692"/>
    </source>
</evidence>
<comment type="similarity">
    <text evidence="2">Belongs to the TMEM97/sigma-2 receptor family.</text>
</comment>
<dbReference type="OrthoDB" id="433124at2759"/>
<sequence length="194" mass="22406">MAVYNESRLNYVWLAWFALSIPIILFIDALHFYPSSWYSSPSAPLHIFHLARQDYIAQYNDPIIQWSPSTSVPGSHDSWIGLFLYLEFGFTLPAVLYGFFLLAVKRKGTTGRDELLFLVYALETALTTLVCIYDVGYWDPAVYSEEAKRTMVLQFFGPWFLVPSIMAVDMARRILGRIKVADEAMEERQRRKGQ</sequence>
<dbReference type="STRING" id="367110.V5IN55"/>
<dbReference type="VEuPathDB" id="FungiDB:NCU16902"/>
<dbReference type="EMBL" id="CM002239">
    <property type="protein sequence ID" value="ESA43107.1"/>
    <property type="molecule type" value="Genomic_DNA"/>
</dbReference>
<evidence type="ECO:0000256" key="4">
    <source>
        <dbReference type="ARBA" id="ARBA00022824"/>
    </source>
</evidence>
<feature type="transmembrane region" description="Helical" evidence="8">
    <location>
        <begin position="79"/>
        <end position="103"/>
    </location>
</feature>
<dbReference type="Proteomes" id="UP000001805">
    <property type="component" value="Chromosome 4, Linkage Group IV"/>
</dbReference>
<dbReference type="InParanoid" id="V5IN55"/>
<feature type="transmembrane region" description="Helical" evidence="8">
    <location>
        <begin position="115"/>
        <end position="138"/>
    </location>
</feature>
<gene>
    <name evidence="10" type="ORF">NCU16902</name>
</gene>
<protein>
    <recommendedName>
        <fullName evidence="9">EXPERA domain-containing protein</fullName>
    </recommendedName>
</protein>
<comment type="subcellular location">
    <subcellularLocation>
        <location evidence="1">Endoplasmic reticulum membrane</location>
        <topology evidence="1">Multi-pass membrane protein</topology>
    </subcellularLocation>
</comment>
<feature type="transmembrane region" description="Helical" evidence="8">
    <location>
        <begin position="12"/>
        <end position="33"/>
    </location>
</feature>
<dbReference type="PANTHER" id="PTHR31204:SF1">
    <property type="entry name" value="SIGMA INTRACELLULAR RECEPTOR 2"/>
    <property type="match status" value="1"/>
</dbReference>
<organism evidence="10 11">
    <name type="scientific">Neurospora crassa (strain ATCC 24698 / 74-OR23-1A / CBS 708.71 / DSM 1257 / FGSC 987)</name>
    <dbReference type="NCBI Taxonomy" id="367110"/>
    <lineage>
        <taxon>Eukaryota</taxon>
        <taxon>Fungi</taxon>
        <taxon>Dikarya</taxon>
        <taxon>Ascomycota</taxon>
        <taxon>Pezizomycotina</taxon>
        <taxon>Sordariomycetes</taxon>
        <taxon>Sordariomycetidae</taxon>
        <taxon>Sordariales</taxon>
        <taxon>Sordariaceae</taxon>
        <taxon>Neurospora</taxon>
    </lineage>
</organism>
<dbReference type="InterPro" id="IPR051987">
    <property type="entry name" value="Sigma-2_receptor-like"/>
</dbReference>
<dbReference type="FunCoup" id="V5IN55">
    <property type="interactions" value="42"/>
</dbReference>
<keyword evidence="6 7" id="KW-0472">Membrane</keyword>
<feature type="transmembrane region" description="Helical" evidence="8">
    <location>
        <begin position="150"/>
        <end position="168"/>
    </location>
</feature>
<dbReference type="GO" id="GO:0005789">
    <property type="term" value="C:endoplasmic reticulum membrane"/>
    <property type="evidence" value="ECO:0007669"/>
    <property type="project" value="UniProtKB-SubCell"/>
</dbReference>
<name>V5IN55_NEUCR</name>
<keyword evidence="4" id="KW-0256">Endoplasmic reticulum</keyword>
<accession>V5IN55</accession>
<feature type="domain" description="EXPERA" evidence="9">
    <location>
        <begin position="9"/>
        <end position="167"/>
    </location>
</feature>
<evidence type="ECO:0000256" key="1">
    <source>
        <dbReference type="ARBA" id="ARBA00004477"/>
    </source>
</evidence>
<keyword evidence="3 7" id="KW-0812">Transmembrane</keyword>
<evidence type="ECO:0000313" key="10">
    <source>
        <dbReference type="EMBL" id="ESA43107.1"/>
    </source>
</evidence>
<dbReference type="SMR" id="V5IN55"/>
<evidence type="ECO:0000256" key="8">
    <source>
        <dbReference type="SAM" id="Phobius"/>
    </source>
</evidence>
<evidence type="ECO:0000256" key="7">
    <source>
        <dbReference type="PROSITE-ProRule" id="PRU01087"/>
    </source>
</evidence>
<proteinExistence type="inferred from homology"/>
<dbReference type="PANTHER" id="PTHR31204">
    <property type="entry name" value="SIGMA INTRACELLULAR RECEPTOR 2"/>
    <property type="match status" value="1"/>
</dbReference>
<evidence type="ECO:0000313" key="11">
    <source>
        <dbReference type="Proteomes" id="UP000001805"/>
    </source>
</evidence>
<dbReference type="GO" id="GO:0005783">
    <property type="term" value="C:endoplasmic reticulum"/>
    <property type="evidence" value="ECO:0000318"/>
    <property type="project" value="GO_Central"/>
</dbReference>
<evidence type="ECO:0000256" key="2">
    <source>
        <dbReference type="ARBA" id="ARBA00009096"/>
    </source>
</evidence>
<keyword evidence="5 7" id="KW-1133">Transmembrane helix</keyword>